<dbReference type="GO" id="GO:0008713">
    <property type="term" value="F:ADP-heptose-lipopolysaccharide heptosyltransferase activity"/>
    <property type="evidence" value="ECO:0007669"/>
    <property type="project" value="TreeGrafter"/>
</dbReference>
<protein>
    <submittedName>
        <fullName evidence="3">Heptosyltransferase-2</fullName>
    </submittedName>
</protein>
<proteinExistence type="predicted"/>
<sequence length="353" mass="40517">MKILIIKNKRIGDVLVASIVANNLKKIYPDSHITFLCYDYAAPVLLHNPNVDRVWQINDQELKQGLNLFKLAKELRAEKFDLIIDLYTKLQSQIISVLSSSKKRIGFDKRVIPFAYTHKIPILKNRISDYGKAIDDRLNVLRFLNSNVPLDPHPKLYISHNEQTTIESLLKDKGFVIDKPSVMIGVLGSDPTKSLPLAYVAEIIDYISTHYDVQILLNYIPEQRPLVDKLLALVKDKSQVLPEIMGKNIREYILIMNNVDVLIANEGGAVHIAKALYKPTFTIYSPYVNKEHWATFENDHKNESLHLKELKPELFSDISSKEIKKQTSELYNQFKPEKIIPRLASFLDKNLIS</sequence>
<dbReference type="PANTHER" id="PTHR30160">
    <property type="entry name" value="TETRAACYLDISACCHARIDE 4'-KINASE-RELATED"/>
    <property type="match status" value="1"/>
</dbReference>
<gene>
    <name evidence="3" type="ORF">DSM00_2893</name>
</gene>
<dbReference type="OrthoDB" id="9772349at2"/>
<organism evidence="3 4">
    <name type="scientific">Leeuwenhoekiella aequorea</name>
    <dbReference type="NCBI Taxonomy" id="283736"/>
    <lineage>
        <taxon>Bacteria</taxon>
        <taxon>Pseudomonadati</taxon>
        <taxon>Bacteroidota</taxon>
        <taxon>Flavobacteriia</taxon>
        <taxon>Flavobacteriales</taxon>
        <taxon>Flavobacteriaceae</taxon>
        <taxon>Leeuwenhoekiella</taxon>
    </lineage>
</organism>
<dbReference type="GO" id="GO:0009244">
    <property type="term" value="P:lipopolysaccharide core region biosynthetic process"/>
    <property type="evidence" value="ECO:0007669"/>
    <property type="project" value="TreeGrafter"/>
</dbReference>
<dbReference type="InterPro" id="IPR051199">
    <property type="entry name" value="LPS_LOS_Heptosyltrfase"/>
</dbReference>
<evidence type="ECO:0000313" key="4">
    <source>
        <dbReference type="Proteomes" id="UP000289238"/>
    </source>
</evidence>
<dbReference type="GO" id="GO:0005829">
    <property type="term" value="C:cytosol"/>
    <property type="evidence" value="ECO:0007669"/>
    <property type="project" value="TreeGrafter"/>
</dbReference>
<dbReference type="InterPro" id="IPR002201">
    <property type="entry name" value="Glyco_trans_9"/>
</dbReference>
<evidence type="ECO:0000256" key="2">
    <source>
        <dbReference type="ARBA" id="ARBA00022679"/>
    </source>
</evidence>
<name>A0A4Q0P597_9FLAO</name>
<dbReference type="EMBL" id="QOVM01000007">
    <property type="protein sequence ID" value="RXG20789.1"/>
    <property type="molecule type" value="Genomic_DNA"/>
</dbReference>
<keyword evidence="4" id="KW-1185">Reference proteome</keyword>
<reference evidence="3 4" key="1">
    <citation type="submission" date="2018-07" db="EMBL/GenBank/DDBJ databases">
        <title>Leeuwenhoekiella genomics.</title>
        <authorList>
            <person name="Tahon G."/>
            <person name="Willems A."/>
        </authorList>
    </citation>
    <scope>NUCLEOTIDE SEQUENCE [LARGE SCALE GENOMIC DNA]</scope>
    <source>
        <strain evidence="3 4">LMG 22550</strain>
    </source>
</reference>
<evidence type="ECO:0000256" key="1">
    <source>
        <dbReference type="ARBA" id="ARBA00022676"/>
    </source>
</evidence>
<keyword evidence="1" id="KW-0328">Glycosyltransferase</keyword>
<comment type="caution">
    <text evidence="3">The sequence shown here is derived from an EMBL/GenBank/DDBJ whole genome shotgun (WGS) entry which is preliminary data.</text>
</comment>
<dbReference type="AlphaFoldDB" id="A0A4Q0P597"/>
<dbReference type="Pfam" id="PF01075">
    <property type="entry name" value="Glyco_transf_9"/>
    <property type="match status" value="1"/>
</dbReference>
<keyword evidence="2 3" id="KW-0808">Transferase</keyword>
<dbReference type="CDD" id="cd03789">
    <property type="entry name" value="GT9_LPS_heptosyltransferase"/>
    <property type="match status" value="1"/>
</dbReference>
<dbReference type="Gene3D" id="3.40.50.2000">
    <property type="entry name" value="Glycogen Phosphorylase B"/>
    <property type="match status" value="2"/>
</dbReference>
<dbReference type="RefSeq" id="WP_128758639.1">
    <property type="nucleotide sequence ID" value="NZ_QOVM01000007.1"/>
</dbReference>
<evidence type="ECO:0000313" key="3">
    <source>
        <dbReference type="EMBL" id="RXG20789.1"/>
    </source>
</evidence>
<accession>A0A4Q0P597</accession>
<dbReference type="Proteomes" id="UP000289238">
    <property type="component" value="Unassembled WGS sequence"/>
</dbReference>
<dbReference type="SUPFAM" id="SSF53756">
    <property type="entry name" value="UDP-Glycosyltransferase/glycogen phosphorylase"/>
    <property type="match status" value="1"/>
</dbReference>